<evidence type="ECO:0000256" key="1">
    <source>
        <dbReference type="SAM" id="MobiDB-lite"/>
    </source>
</evidence>
<gene>
    <name evidence="2" type="ORF">GCM10022224_052470</name>
</gene>
<sequence>MPGTRKKTVFITTWRGSTSTPGIAASPSASRRALSWSWASRSLFLSATRPAAARTPLCRMPPPSILRMRRTRATNPARPATTEPTGAPSPLDRQNCTESACAAIRSAGVPLLTAALKILAPSRWTARPVRRASSETSRR</sequence>
<keyword evidence="3" id="KW-1185">Reference proteome</keyword>
<proteinExistence type="predicted"/>
<feature type="compositionally biased region" description="Low complexity" evidence="1">
    <location>
        <begin position="73"/>
        <end position="85"/>
    </location>
</feature>
<accession>A0ABP7C9E4</accession>
<evidence type="ECO:0000313" key="2">
    <source>
        <dbReference type="EMBL" id="GAA3681716.1"/>
    </source>
</evidence>
<organism evidence="2 3">
    <name type="scientific">Nonomuraea antimicrobica</name>
    <dbReference type="NCBI Taxonomy" id="561173"/>
    <lineage>
        <taxon>Bacteria</taxon>
        <taxon>Bacillati</taxon>
        <taxon>Actinomycetota</taxon>
        <taxon>Actinomycetes</taxon>
        <taxon>Streptosporangiales</taxon>
        <taxon>Streptosporangiaceae</taxon>
        <taxon>Nonomuraea</taxon>
    </lineage>
</organism>
<dbReference type="Proteomes" id="UP001500902">
    <property type="component" value="Unassembled WGS sequence"/>
</dbReference>
<evidence type="ECO:0000313" key="3">
    <source>
        <dbReference type="Proteomes" id="UP001500902"/>
    </source>
</evidence>
<comment type="caution">
    <text evidence="2">The sequence shown here is derived from an EMBL/GenBank/DDBJ whole genome shotgun (WGS) entry which is preliminary data.</text>
</comment>
<reference evidence="3" key="1">
    <citation type="journal article" date="2019" name="Int. J. Syst. Evol. Microbiol.">
        <title>The Global Catalogue of Microorganisms (GCM) 10K type strain sequencing project: providing services to taxonomists for standard genome sequencing and annotation.</title>
        <authorList>
            <consortium name="The Broad Institute Genomics Platform"/>
            <consortium name="The Broad Institute Genome Sequencing Center for Infectious Disease"/>
            <person name="Wu L."/>
            <person name="Ma J."/>
        </authorList>
    </citation>
    <scope>NUCLEOTIDE SEQUENCE [LARGE SCALE GENOMIC DNA]</scope>
    <source>
        <strain evidence="3">JCM 16904</strain>
    </source>
</reference>
<protein>
    <submittedName>
        <fullName evidence="2">Uncharacterized protein</fullName>
    </submittedName>
</protein>
<feature type="region of interest" description="Disordered" evidence="1">
    <location>
        <begin position="54"/>
        <end position="95"/>
    </location>
</feature>
<name>A0ABP7C9E4_9ACTN</name>
<dbReference type="EMBL" id="BAAAZP010000098">
    <property type="protein sequence ID" value="GAA3681716.1"/>
    <property type="molecule type" value="Genomic_DNA"/>
</dbReference>